<comment type="similarity">
    <text evidence="1">Belongs to the TCP-1 chaperonin family.</text>
</comment>
<protein>
    <submittedName>
        <fullName evidence="6">T-complex protein gamma SU</fullName>
    </submittedName>
</protein>
<feature type="transmembrane region" description="Helical" evidence="5">
    <location>
        <begin position="359"/>
        <end position="377"/>
    </location>
</feature>
<evidence type="ECO:0000313" key="7">
    <source>
        <dbReference type="Proteomes" id="UP000243425"/>
    </source>
</evidence>
<sequence>MRDRLSFYKNEYKLLYGINNIFKNSLGPKGKYYIIKYFGRYLIMYETKTLLYFLFNKSTYYTHILHEILIHAEEFQDGVKYILVVITEILKQINNRQIFYNSKIKIKLLTILKLILKFVSKASFLRSRNLDIKNLYNQKKFIRMLSRSDIIDFSRDFLSIVSTLIYDYYAKSIDTNHLKSINIINLRIDKSTKFYILNGMIYKNVIKSYRKFLNNTKIAYIKQTNSTFRSSTLRYKEKHVFSKLLMEEKIMYIDLMKIFQNNSINCLLIYKTISDTLLKFFEKHEIIILQPSNVHILTSILSLIKAKSLQTFSENFEILVGVARCIFSRRIVDNNYTVIKQYEYLSNKKCMLVNFSNKGFYMMFKIMFFKLLSILTIARYKTRLIIAGGLLEIGIIRYFLNINYKNKNNDNLLLILLDSFAVIPFELCGDTILSRNKFIRKNNCKDCWLNYSHYNMVKNLLEIFFIKWHSLKTIFLILSRFLHVN</sequence>
<evidence type="ECO:0000313" key="6">
    <source>
        <dbReference type="EMBL" id="ABA27285.1"/>
    </source>
</evidence>
<dbReference type="AlphaFoldDB" id="Q3LW81"/>
<dbReference type="Gene3D" id="1.10.560.10">
    <property type="entry name" value="GroEL-like equatorial domain"/>
    <property type="match status" value="1"/>
</dbReference>
<dbReference type="InterPro" id="IPR017998">
    <property type="entry name" value="Chaperone_TCP-1"/>
</dbReference>
<keyword evidence="4" id="KW-0143">Chaperone</keyword>
<keyword evidence="3" id="KW-0067">ATP-binding</keyword>
<dbReference type="SUPFAM" id="SSF48592">
    <property type="entry name" value="GroEL equatorial domain-like"/>
    <property type="match status" value="1"/>
</dbReference>
<feature type="transmembrane region" description="Helical" evidence="5">
    <location>
        <begin position="412"/>
        <end position="433"/>
    </location>
</feature>
<dbReference type="Proteomes" id="UP000243425">
    <property type="component" value="Nucleomorph 2"/>
</dbReference>
<evidence type="ECO:0000256" key="3">
    <source>
        <dbReference type="ARBA" id="ARBA00022840"/>
    </source>
</evidence>
<proteinExistence type="inferred from homology"/>
<geneLocation type="nucleomorph" evidence="6"/>
<dbReference type="GO" id="GO:0140662">
    <property type="term" value="F:ATP-dependent protein folding chaperone"/>
    <property type="evidence" value="ECO:0007669"/>
    <property type="project" value="InterPro"/>
</dbReference>
<dbReference type="GeneID" id="5788407"/>
<dbReference type="Gene3D" id="3.30.260.10">
    <property type="entry name" value="TCP-1-like chaperonin intermediate domain"/>
    <property type="match status" value="1"/>
</dbReference>
<organism evidence="6 7">
    <name type="scientific">Bigelowiella natans</name>
    <name type="common">Pedinomonas minutissima</name>
    <name type="synonym">Chlorarachnion sp. (strain CCMP621)</name>
    <dbReference type="NCBI Taxonomy" id="227086"/>
    <lineage>
        <taxon>Eukaryota</taxon>
        <taxon>Sar</taxon>
        <taxon>Rhizaria</taxon>
        <taxon>Cercozoa</taxon>
        <taxon>Chlorarachniophyceae</taxon>
        <taxon>Bigelowiella</taxon>
    </lineage>
</organism>
<dbReference type="InterPro" id="IPR027410">
    <property type="entry name" value="TCP-1-like_intermed_sf"/>
</dbReference>
<dbReference type="PANTHER" id="PTHR11353">
    <property type="entry name" value="CHAPERONIN"/>
    <property type="match status" value="1"/>
</dbReference>
<dbReference type="Gene3D" id="3.50.7.10">
    <property type="entry name" value="GroEL"/>
    <property type="match status" value="1"/>
</dbReference>
<keyword evidence="5" id="KW-0472">Membrane</keyword>
<evidence type="ECO:0000256" key="4">
    <source>
        <dbReference type="ARBA" id="ARBA00023186"/>
    </source>
</evidence>
<dbReference type="EMBL" id="DQ158857">
    <property type="protein sequence ID" value="ABA27285.1"/>
    <property type="molecule type" value="Genomic_DNA"/>
</dbReference>
<dbReference type="Pfam" id="PF00118">
    <property type="entry name" value="Cpn60_TCP1"/>
    <property type="match status" value="1"/>
</dbReference>
<keyword evidence="2" id="KW-0547">Nucleotide-binding</keyword>
<evidence type="ECO:0000256" key="2">
    <source>
        <dbReference type="ARBA" id="ARBA00022741"/>
    </source>
</evidence>
<dbReference type="InterPro" id="IPR002423">
    <property type="entry name" value="Cpn60/GroEL/TCP-1"/>
</dbReference>
<keyword evidence="6" id="KW-0542">Nucleomorph</keyword>
<dbReference type="SUPFAM" id="SSF52029">
    <property type="entry name" value="GroEL apical domain-like"/>
    <property type="match status" value="1"/>
</dbReference>
<keyword evidence="5" id="KW-0812">Transmembrane</keyword>
<dbReference type="RefSeq" id="XP_001712897.1">
    <property type="nucleotide sequence ID" value="XM_001712845.1"/>
</dbReference>
<reference evidence="6 7" key="1">
    <citation type="journal article" date="2006" name="Proc. Natl. Acad. Sci. U.S.A.">
        <title>Complete nucleotide sequence of the chlorarachniophyte nucleomorph: nature's smallest nucleus.</title>
        <authorList>
            <person name="Gilson P.R."/>
            <person name="Su V."/>
            <person name="Slamovits C.H."/>
            <person name="Reith M.E."/>
            <person name="Keeling P.J."/>
            <person name="McFadden G.I."/>
        </authorList>
    </citation>
    <scope>NUCLEOTIDE SEQUENCE [LARGE SCALE GENOMIC DNA]</scope>
    <source>
        <strain evidence="7">CCMP621</strain>
    </source>
</reference>
<feature type="transmembrane region" description="Helical" evidence="5">
    <location>
        <begin position="384"/>
        <end position="400"/>
    </location>
</feature>
<evidence type="ECO:0000256" key="1">
    <source>
        <dbReference type="ARBA" id="ARBA00008020"/>
    </source>
</evidence>
<dbReference type="GO" id="GO:0005524">
    <property type="term" value="F:ATP binding"/>
    <property type="evidence" value="ECO:0007669"/>
    <property type="project" value="UniProtKB-KW"/>
</dbReference>
<gene>
    <name evidence="6" type="primary">tcpG</name>
</gene>
<name>Q3LW81_BIGNA</name>
<keyword evidence="5" id="KW-1133">Transmembrane helix</keyword>
<accession>Q3LW81</accession>
<dbReference type="InterPro" id="IPR027409">
    <property type="entry name" value="GroEL-like_apical_dom_sf"/>
</dbReference>
<dbReference type="InterPro" id="IPR027413">
    <property type="entry name" value="GROEL-like_equatorial_sf"/>
</dbReference>
<evidence type="ECO:0000256" key="5">
    <source>
        <dbReference type="SAM" id="Phobius"/>
    </source>
</evidence>